<dbReference type="AlphaFoldDB" id="A0A0S7WW35"/>
<evidence type="ECO:0000313" key="9">
    <source>
        <dbReference type="Proteomes" id="UP000052008"/>
    </source>
</evidence>
<evidence type="ECO:0000256" key="4">
    <source>
        <dbReference type="ARBA" id="ARBA00023004"/>
    </source>
</evidence>
<feature type="domain" description="4Fe-4S ferredoxin-type" evidence="7">
    <location>
        <begin position="48"/>
        <end position="77"/>
    </location>
</feature>
<dbReference type="InterPro" id="IPR039650">
    <property type="entry name" value="HdrA-like"/>
</dbReference>
<dbReference type="GO" id="GO:0046872">
    <property type="term" value="F:metal ion binding"/>
    <property type="evidence" value="ECO:0007669"/>
    <property type="project" value="UniProtKB-KW"/>
</dbReference>
<evidence type="ECO:0000256" key="1">
    <source>
        <dbReference type="ARBA" id="ARBA00022485"/>
    </source>
</evidence>
<dbReference type="PANTHER" id="PTHR43498">
    <property type="entry name" value="FERREDOXIN:COB-COM HETERODISULFIDE REDUCTASE SUBUNIT A"/>
    <property type="match status" value="1"/>
</dbReference>
<keyword evidence="1" id="KW-0004">4Fe-4S</keyword>
<dbReference type="PROSITE" id="PS51379">
    <property type="entry name" value="4FE4S_FER_2"/>
    <property type="match status" value="1"/>
</dbReference>
<evidence type="ECO:0000256" key="6">
    <source>
        <dbReference type="SAM" id="MobiDB-lite"/>
    </source>
</evidence>
<dbReference type="PANTHER" id="PTHR43498:SF1">
    <property type="entry name" value="COB--COM HETERODISULFIDE REDUCTASE IRON-SULFUR SUBUNIT A"/>
    <property type="match status" value="1"/>
</dbReference>
<dbReference type="STRING" id="1703770.AMJ39_01265"/>
<evidence type="ECO:0000256" key="2">
    <source>
        <dbReference type="ARBA" id="ARBA00022723"/>
    </source>
</evidence>
<feature type="region of interest" description="Disordered" evidence="6">
    <location>
        <begin position="1"/>
        <end position="28"/>
    </location>
</feature>
<feature type="region of interest" description="Disordered" evidence="6">
    <location>
        <begin position="335"/>
        <end position="356"/>
    </location>
</feature>
<evidence type="ECO:0000259" key="7">
    <source>
        <dbReference type="PROSITE" id="PS51379"/>
    </source>
</evidence>
<dbReference type="SUPFAM" id="SSF46548">
    <property type="entry name" value="alpha-helical ferredoxin"/>
    <property type="match status" value="1"/>
</dbReference>
<dbReference type="SUPFAM" id="SSF51905">
    <property type="entry name" value="FAD/NAD(P)-binding domain"/>
    <property type="match status" value="2"/>
</dbReference>
<dbReference type="InterPro" id="IPR036188">
    <property type="entry name" value="FAD/NAD-bd_sf"/>
</dbReference>
<organism evidence="8 9">
    <name type="scientific">candidate division TA06 bacterium DG_24</name>
    <dbReference type="NCBI Taxonomy" id="1703770"/>
    <lineage>
        <taxon>Bacteria</taxon>
        <taxon>Bacteria division TA06</taxon>
    </lineage>
</organism>
<accession>A0A0S7WW35</accession>
<evidence type="ECO:0000256" key="5">
    <source>
        <dbReference type="ARBA" id="ARBA00023014"/>
    </source>
</evidence>
<proteinExistence type="predicted"/>
<comment type="caution">
    <text evidence="8">The sequence shown here is derived from an EMBL/GenBank/DDBJ whole genome shotgun (WGS) entry which is preliminary data.</text>
</comment>
<keyword evidence="4" id="KW-0408">Iron</keyword>
<evidence type="ECO:0000256" key="3">
    <source>
        <dbReference type="ARBA" id="ARBA00023002"/>
    </source>
</evidence>
<evidence type="ECO:0000313" key="8">
    <source>
        <dbReference type="EMBL" id="KPJ54211.1"/>
    </source>
</evidence>
<keyword evidence="5" id="KW-0411">Iron-sulfur</keyword>
<keyword evidence="2" id="KW-0479">Metal-binding</keyword>
<name>A0A0S7WW35_UNCT6</name>
<dbReference type="Gene3D" id="3.40.50.720">
    <property type="entry name" value="NAD(P)-binding Rossmann-like Domain"/>
    <property type="match status" value="1"/>
</dbReference>
<dbReference type="InterPro" id="IPR017896">
    <property type="entry name" value="4Fe4S_Fe-S-bd"/>
</dbReference>
<dbReference type="EMBL" id="LIZS01000005">
    <property type="protein sequence ID" value="KPJ54211.1"/>
    <property type="molecule type" value="Genomic_DNA"/>
</dbReference>
<dbReference type="GO" id="GO:0051539">
    <property type="term" value="F:4 iron, 4 sulfur cluster binding"/>
    <property type="evidence" value="ECO:0007669"/>
    <property type="project" value="UniProtKB-KW"/>
</dbReference>
<dbReference type="GO" id="GO:0016491">
    <property type="term" value="F:oxidoreductase activity"/>
    <property type="evidence" value="ECO:0007669"/>
    <property type="project" value="UniProtKB-KW"/>
</dbReference>
<keyword evidence="3" id="KW-0560">Oxidoreductase</keyword>
<dbReference type="Proteomes" id="UP000052008">
    <property type="component" value="Unassembled WGS sequence"/>
</dbReference>
<sequence length="818" mass="87414">MKKKKFVPDFEDIPSPRHTTQQSPATEREDPFAEVDLGFVQEVAVAEARRCLACRRCIGCGLCLAECDRRAIVYDEIPETVTLDIGAVILAPGGSEFDASRARGLGYSLSLDVVSSMEFERILSFSGPFGGLPMRPFDGQIPRRIGFIQCVGSRDIYAGAPFCSTVCCQAMIRQVRELCAKISSAEVVVFHRDIRPLGREGERSLALLESDPRVRFIPVDSVEVCEDGASGHVDVRYKHREREETDRFDLVVLSTGVRGPRGAAELARRSGIKVTRQGFAVRDGDASLCSSREGVFAVGSFAGPMGIGIAVSEGIGGALAAARAAGLTATGIEAGGPVDGGERSVESESAPAGSGGGEGIEVLICRQGLERYSRKEIDDLADRCGALPAVSRVMVSAAACIGTERCEPEQQGAVPSRLVVVGCRPRSHYLLLSHVACDLGIDPTRLSIVSSGDREERGPADLADEVEQVIKGTDREAGAEEQGAERTPRVLVIGGGAAGCVASLEVASFGFEVDLVESGENLGTDLDRLQAVEWENGDGDWIAGLAARVESEVLIHVHLSSRIASCDRRDSGFTSTLIDGQGRETVLEHGAIIVSGKGQEYRPALYRYGEDPLVATQVEFSRRLSQIGQTFGTVVMIQCVGSRCGERPYCSSICCDVALRDALRVRTLDPEGKVYILHQGLRTYGFGEEQLYQAEEAGVEFVRFAGMPTLVDSERLTIEVRDTGTDEPIRLEPDVLVLAAGVASAAENRELAAAFGLDLDDDGFLTVPDPGLSPVDLPVKGMFVCGLAHEPLPLTHQIAEARAASGRACSLLLASKRA</sequence>
<reference evidence="8 9" key="1">
    <citation type="journal article" date="2015" name="Microbiome">
        <title>Genomic resolution of linkages in carbon, nitrogen, and sulfur cycling among widespread estuary sediment bacteria.</title>
        <authorList>
            <person name="Baker B.J."/>
            <person name="Lazar C.S."/>
            <person name="Teske A.P."/>
            <person name="Dick G.J."/>
        </authorList>
    </citation>
    <scope>NUCLEOTIDE SEQUENCE [LARGE SCALE GENOMIC DNA]</scope>
    <source>
        <strain evidence="8">DG_24</strain>
    </source>
</reference>
<gene>
    <name evidence="8" type="ORF">AMJ39_01265</name>
</gene>
<protein>
    <recommendedName>
        <fullName evidence="7">4Fe-4S ferredoxin-type domain-containing protein</fullName>
    </recommendedName>
</protein>
<dbReference type="Gene3D" id="3.50.50.60">
    <property type="entry name" value="FAD/NAD(P)-binding domain"/>
    <property type="match status" value="1"/>
</dbReference>